<evidence type="ECO:0000259" key="3">
    <source>
        <dbReference type="Pfam" id="PF15420"/>
    </source>
</evidence>
<evidence type="ECO:0000256" key="1">
    <source>
        <dbReference type="SAM" id="MobiDB-lite"/>
    </source>
</evidence>
<sequence>MGTPKLIDATAPLSRLTAGIDSARRAVRRARGRYSFDRHGVLAAPLAAVEILADLSPIVRLQGLRRLPNNFRSGVIGAEIASWGAVAPSLLPRRWWTTAANVAICQAVGHMIGSGVGSVARACGTSGPRGRHANPARIVMSSMTMAAYGASLSVHARQERLVENPRPVRAADTVAGLAVGTLGYGATLLLGEALQTSVDRINAVFGRRLPPVTSWPLAILAVGAGAYLFTDRLVVRNFLSNVYKEAEELNRQFLPGAAQPREPERTGSPASGEAWRRMGRQGRAVVAGGPRKRDIGLVLGESPDKVKEPIRIFIALRDGNRSRSYEEMAAAALREMDRTDAWSRRHIAVLSAAGTGWINDFHTSGFEFVARGDCAIVAMQYSYVPSLYSYMADRESAVQSSRILINAIRNRISLLDAHRQPKLYVGGESLGAYGVADAFHAPEELLARTSGGVFTGAPAFCAAHAALTRRREEGSPQRLPVVDGGRHFRFISHPDHLDHDYAGNEYDAPWEFPRAVFAQHASDPIVWWDWSLLWRAPDWLKEPGSRGVPAPAAQHLDVLDTLRWWPFVTFWQVGIDQINSKDFAAPHGHNYHAETVAAWNKVLDGGLTNAELERINRWIAADATKLRA</sequence>
<feature type="region of interest" description="Disordered" evidence="1">
    <location>
        <begin position="254"/>
        <end position="274"/>
    </location>
</feature>
<dbReference type="InterPro" id="IPR027787">
    <property type="entry name" value="Alpha/beta-hydrolase_catalytic"/>
</dbReference>
<evidence type="ECO:0000313" key="5">
    <source>
        <dbReference type="EMBL" id="PAT05632.1"/>
    </source>
</evidence>
<dbReference type="Pfam" id="PF15420">
    <property type="entry name" value="Abhydrolase_9_N"/>
    <property type="match status" value="1"/>
</dbReference>
<dbReference type="Proteomes" id="UP000218281">
    <property type="component" value="Unassembled WGS sequence"/>
</dbReference>
<dbReference type="InterPro" id="IPR027788">
    <property type="entry name" value="Alpha/beta-hydrolase_N_dom"/>
</dbReference>
<evidence type="ECO:0000313" key="6">
    <source>
        <dbReference type="Proteomes" id="UP000215771"/>
    </source>
</evidence>
<name>A0A269PCR4_9CORY</name>
<dbReference type="EMBL" id="NQMQ01000027">
    <property type="protein sequence ID" value="PAJ68399.1"/>
    <property type="molecule type" value="Genomic_DNA"/>
</dbReference>
<evidence type="ECO:0000313" key="7">
    <source>
        <dbReference type="Proteomes" id="UP000218281"/>
    </source>
</evidence>
<dbReference type="Proteomes" id="UP000215771">
    <property type="component" value="Unassembled WGS sequence"/>
</dbReference>
<comment type="caution">
    <text evidence="4">The sequence shown here is derived from an EMBL/GenBank/DDBJ whole genome shotgun (WGS) entry which is preliminary data.</text>
</comment>
<dbReference type="EMBL" id="NSGO01000008">
    <property type="protein sequence ID" value="PAT05632.1"/>
    <property type="molecule type" value="Genomic_DNA"/>
</dbReference>
<protein>
    <recommendedName>
        <fullName evidence="8">Alpha/beta-hydrolase catalytic domain-containing protein</fullName>
    </recommendedName>
</protein>
<accession>A0A269PCR4</accession>
<reference evidence="4 6" key="2">
    <citation type="submission" date="2017-08" db="EMBL/GenBank/DDBJ databases">
        <authorList>
            <person name="de Groot N.N."/>
        </authorList>
    </citation>
    <scope>NUCLEOTIDE SEQUENCE [LARGE SCALE GENOMIC DNA]</scope>
    <source>
        <strain evidence="4 6">NBT06-6</strain>
    </source>
</reference>
<reference evidence="5 7" key="1">
    <citation type="submission" date="2017-08" db="EMBL/GenBank/DDBJ databases">
        <title>Whole genome sequences of 6 clinical strains closest to Corynebacterium imitans.</title>
        <authorList>
            <person name="Bernier A.-M."/>
            <person name="Burdz T."/>
            <person name="Bernard K."/>
        </authorList>
    </citation>
    <scope>NUCLEOTIDE SEQUENCE [LARGE SCALE GENOMIC DNA]</scope>
    <source>
        <strain evidence="5 7">NML93-0607</strain>
    </source>
</reference>
<evidence type="ECO:0000259" key="2">
    <source>
        <dbReference type="Pfam" id="PF10081"/>
    </source>
</evidence>
<dbReference type="RefSeq" id="WP_095278882.1">
    <property type="nucleotide sequence ID" value="NZ_CP047655.1"/>
</dbReference>
<gene>
    <name evidence="4" type="ORF">CIG21_10935</name>
    <name evidence="5" type="ORF">CKJ81_08300</name>
</gene>
<feature type="domain" description="Alpha/beta-hydrolase N-terminal" evidence="3">
    <location>
        <begin position="87"/>
        <end position="290"/>
    </location>
</feature>
<dbReference type="Pfam" id="PF10081">
    <property type="entry name" value="Abhydrolase_9"/>
    <property type="match status" value="1"/>
</dbReference>
<feature type="domain" description="Alpha/beta-hydrolase catalytic" evidence="2">
    <location>
        <begin position="310"/>
        <end position="614"/>
    </location>
</feature>
<dbReference type="AlphaFoldDB" id="A0A269PCR4"/>
<evidence type="ECO:0008006" key="8">
    <source>
        <dbReference type="Google" id="ProtNLM"/>
    </source>
</evidence>
<organism evidence="4 6">
    <name type="scientific">Corynebacterium hadale</name>
    <dbReference type="NCBI Taxonomy" id="2026255"/>
    <lineage>
        <taxon>Bacteria</taxon>
        <taxon>Bacillati</taxon>
        <taxon>Actinomycetota</taxon>
        <taxon>Actinomycetes</taxon>
        <taxon>Mycobacteriales</taxon>
        <taxon>Corynebacteriaceae</taxon>
        <taxon>Corynebacterium</taxon>
    </lineage>
</organism>
<keyword evidence="7" id="KW-1185">Reference proteome</keyword>
<evidence type="ECO:0000313" key="4">
    <source>
        <dbReference type="EMBL" id="PAJ68399.1"/>
    </source>
</evidence>
<proteinExistence type="predicted"/>